<organism evidence="5 6">
    <name type="scientific">Aliidiomarina haloalkalitolerans</name>
    <dbReference type="NCBI Taxonomy" id="859059"/>
    <lineage>
        <taxon>Bacteria</taxon>
        <taxon>Pseudomonadati</taxon>
        <taxon>Pseudomonadota</taxon>
        <taxon>Gammaproteobacteria</taxon>
        <taxon>Alteromonadales</taxon>
        <taxon>Idiomarinaceae</taxon>
        <taxon>Aliidiomarina</taxon>
    </lineage>
</organism>
<feature type="domain" description="Alpha/beta hydrolase fold-3" evidence="4">
    <location>
        <begin position="69"/>
        <end position="270"/>
    </location>
</feature>
<dbReference type="PROSITE" id="PS01173">
    <property type="entry name" value="LIPASE_GDXG_HIS"/>
    <property type="match status" value="1"/>
</dbReference>
<sequence>MKKEYLRRFIKLAVQPMFHPRVPFKVRRILMKSAVLLQRKQPGVTRSTVTLGQVSAYQAQVAQASETQVLYLHGGGYVFGDVATHRQVVDGIALIANATVWMPTYRLAPEHPFPAALDDAFGAYQALLSQGVPADNIIIAGDSAGGGLALALALRLRDEGQPLPRGLVLFSPWVDLTVTRTSHVFHAKRDPMLLPAGLQSCAEAYCGSTPHDHPYCSPLFADFSGLPPVCVQVGSDEILYDDAIELHQSLLRANVTADLQVFDGMWHVFQLHCHQLPEATAAVTQAFHWDFISRNQ</sequence>
<dbReference type="InterPro" id="IPR050300">
    <property type="entry name" value="GDXG_lipolytic_enzyme"/>
</dbReference>
<dbReference type="InterPro" id="IPR013094">
    <property type="entry name" value="AB_hydrolase_3"/>
</dbReference>
<evidence type="ECO:0000313" key="6">
    <source>
        <dbReference type="Proteomes" id="UP000288212"/>
    </source>
</evidence>
<evidence type="ECO:0000256" key="3">
    <source>
        <dbReference type="PROSITE-ProRule" id="PRU10038"/>
    </source>
</evidence>
<dbReference type="PROSITE" id="PS01174">
    <property type="entry name" value="LIPASE_GDXG_SER"/>
    <property type="match status" value="1"/>
</dbReference>
<gene>
    <name evidence="5" type="ORF">CWE06_05815</name>
</gene>
<comment type="similarity">
    <text evidence="1">Belongs to the 'GDXG' lipolytic enzyme family.</text>
</comment>
<dbReference type="Pfam" id="PF07859">
    <property type="entry name" value="Abhydrolase_3"/>
    <property type="match status" value="1"/>
</dbReference>
<feature type="active site" evidence="3">
    <location>
        <position position="143"/>
    </location>
</feature>
<comment type="caution">
    <text evidence="5">The sequence shown here is derived from an EMBL/GenBank/DDBJ whole genome shotgun (WGS) entry which is preliminary data.</text>
</comment>
<dbReference type="InterPro" id="IPR002168">
    <property type="entry name" value="Lipase_GDXG_HIS_AS"/>
</dbReference>
<dbReference type="AlphaFoldDB" id="A0A432VUL6"/>
<reference evidence="5 6" key="1">
    <citation type="journal article" date="2011" name="Front. Microbiol.">
        <title>Genomic signatures of strain selection and enhancement in Bacillus atrophaeus var. globigii, a historical biowarfare simulant.</title>
        <authorList>
            <person name="Gibbons H.S."/>
            <person name="Broomall S.M."/>
            <person name="McNew L.A."/>
            <person name="Daligault H."/>
            <person name="Chapman C."/>
            <person name="Bruce D."/>
            <person name="Karavis M."/>
            <person name="Krepps M."/>
            <person name="McGregor P.A."/>
            <person name="Hong C."/>
            <person name="Park K.H."/>
            <person name="Akmal A."/>
            <person name="Feldman A."/>
            <person name="Lin J.S."/>
            <person name="Chang W.E."/>
            <person name="Higgs B.W."/>
            <person name="Demirev P."/>
            <person name="Lindquist J."/>
            <person name="Liem A."/>
            <person name="Fochler E."/>
            <person name="Read T.D."/>
            <person name="Tapia R."/>
            <person name="Johnson S."/>
            <person name="Bishop-Lilly K.A."/>
            <person name="Detter C."/>
            <person name="Han C."/>
            <person name="Sozhamannan S."/>
            <person name="Rosenzweig C.N."/>
            <person name="Skowronski E.W."/>
        </authorList>
    </citation>
    <scope>NUCLEOTIDE SEQUENCE [LARGE SCALE GENOMIC DNA]</scope>
    <source>
        <strain evidence="5 6">AK5</strain>
    </source>
</reference>
<evidence type="ECO:0000259" key="4">
    <source>
        <dbReference type="Pfam" id="PF07859"/>
    </source>
</evidence>
<proteinExistence type="inferred from homology"/>
<dbReference type="PANTHER" id="PTHR48081:SF8">
    <property type="entry name" value="ALPHA_BETA HYDROLASE FOLD-3 DOMAIN-CONTAINING PROTEIN-RELATED"/>
    <property type="match status" value="1"/>
</dbReference>
<protein>
    <submittedName>
        <fullName evidence="5">Alpha/beta hydrolase</fullName>
    </submittedName>
</protein>
<dbReference type="Proteomes" id="UP000288212">
    <property type="component" value="Unassembled WGS sequence"/>
</dbReference>
<evidence type="ECO:0000256" key="2">
    <source>
        <dbReference type="ARBA" id="ARBA00022801"/>
    </source>
</evidence>
<dbReference type="GO" id="GO:0016787">
    <property type="term" value="F:hydrolase activity"/>
    <property type="evidence" value="ECO:0007669"/>
    <property type="project" value="UniProtKB-KW"/>
</dbReference>
<dbReference type="RefSeq" id="WP_126792104.1">
    <property type="nucleotide sequence ID" value="NZ_PIPI01000003.1"/>
</dbReference>
<dbReference type="EMBL" id="PIPI01000003">
    <property type="protein sequence ID" value="RUO20141.1"/>
    <property type="molecule type" value="Genomic_DNA"/>
</dbReference>
<accession>A0A432VUL6</accession>
<dbReference type="PANTHER" id="PTHR48081">
    <property type="entry name" value="AB HYDROLASE SUPERFAMILY PROTEIN C4A8.06C"/>
    <property type="match status" value="1"/>
</dbReference>
<keyword evidence="6" id="KW-1185">Reference proteome</keyword>
<keyword evidence="2 5" id="KW-0378">Hydrolase</keyword>
<dbReference type="OrthoDB" id="9806180at2"/>
<evidence type="ECO:0000256" key="1">
    <source>
        <dbReference type="ARBA" id="ARBA00010515"/>
    </source>
</evidence>
<dbReference type="Gene3D" id="3.40.50.1820">
    <property type="entry name" value="alpha/beta hydrolase"/>
    <property type="match status" value="1"/>
</dbReference>
<name>A0A432VUL6_9GAMM</name>
<evidence type="ECO:0000313" key="5">
    <source>
        <dbReference type="EMBL" id="RUO20141.1"/>
    </source>
</evidence>
<dbReference type="SUPFAM" id="SSF53474">
    <property type="entry name" value="alpha/beta-Hydrolases"/>
    <property type="match status" value="1"/>
</dbReference>
<dbReference type="InterPro" id="IPR029058">
    <property type="entry name" value="AB_hydrolase_fold"/>
</dbReference>
<dbReference type="InterPro" id="IPR033140">
    <property type="entry name" value="Lipase_GDXG_put_SER_AS"/>
</dbReference>